<evidence type="ECO:0000256" key="5">
    <source>
        <dbReference type="ARBA" id="ARBA00022857"/>
    </source>
</evidence>
<dbReference type="Gene3D" id="3.40.430.10">
    <property type="entry name" value="Dihydrofolate Reductase, subunit A"/>
    <property type="match status" value="1"/>
</dbReference>
<keyword evidence="12" id="KW-1185">Reference proteome</keyword>
<name>A0ABW3F530_9PROT</name>
<comment type="catalytic activity">
    <reaction evidence="8">
        <text>(6S)-5,6,7,8-tetrahydrofolate + NADP(+) = 7,8-dihydrofolate + NADPH + H(+)</text>
        <dbReference type="Rhea" id="RHEA:15009"/>
        <dbReference type="ChEBI" id="CHEBI:15378"/>
        <dbReference type="ChEBI" id="CHEBI:57451"/>
        <dbReference type="ChEBI" id="CHEBI:57453"/>
        <dbReference type="ChEBI" id="CHEBI:57783"/>
        <dbReference type="ChEBI" id="CHEBI:58349"/>
        <dbReference type="EC" id="1.5.1.3"/>
    </reaction>
</comment>
<evidence type="ECO:0000256" key="1">
    <source>
        <dbReference type="ARBA" id="ARBA00004903"/>
    </source>
</evidence>
<evidence type="ECO:0000313" key="12">
    <source>
        <dbReference type="Proteomes" id="UP001597128"/>
    </source>
</evidence>
<keyword evidence="5 8" id="KW-0521">NADP</keyword>
<protein>
    <recommendedName>
        <fullName evidence="3 8">Dihydrofolate reductase</fullName>
        <ecNumber evidence="3 8">1.5.1.3</ecNumber>
    </recommendedName>
</protein>
<sequence length="164" mass="18591">MQALSLIVAHADNRVIGHNNQLPWHLPEDLKRFKQLTMGHHIIMGRKTYESLGRLLPGRTTVVVTRDQTYQVEGAKVVHSIPEALAACAGDEEPFLIGGAELYLQGLPHVTRLYLTRVFAQVEGDAFFPPLEMSEWELVSEQAHVSEKGLQYSDMVYQRRKLKD</sequence>
<evidence type="ECO:0000259" key="10">
    <source>
        <dbReference type="PROSITE" id="PS51330"/>
    </source>
</evidence>
<evidence type="ECO:0000256" key="9">
    <source>
        <dbReference type="RuleBase" id="RU004474"/>
    </source>
</evidence>
<dbReference type="PROSITE" id="PS00075">
    <property type="entry name" value="DHFR_1"/>
    <property type="match status" value="1"/>
</dbReference>
<feature type="domain" description="DHFR" evidence="10">
    <location>
        <begin position="3"/>
        <end position="159"/>
    </location>
</feature>
<comment type="function">
    <text evidence="7 8">Key enzyme in folate metabolism. Catalyzes an essential reaction for de novo glycine and purine synthesis, and for DNA precursor synthesis.</text>
</comment>
<accession>A0ABW3F530</accession>
<dbReference type="PROSITE" id="PS51330">
    <property type="entry name" value="DHFR_2"/>
    <property type="match status" value="1"/>
</dbReference>
<dbReference type="SUPFAM" id="SSF53597">
    <property type="entry name" value="Dihydrofolate reductase-like"/>
    <property type="match status" value="1"/>
</dbReference>
<evidence type="ECO:0000256" key="2">
    <source>
        <dbReference type="ARBA" id="ARBA00009539"/>
    </source>
</evidence>
<dbReference type="PIRSF" id="PIRSF000194">
    <property type="entry name" value="DHFR"/>
    <property type="match status" value="1"/>
</dbReference>
<reference evidence="12" key="1">
    <citation type="journal article" date="2019" name="Int. J. Syst. Evol. Microbiol.">
        <title>The Global Catalogue of Microorganisms (GCM) 10K type strain sequencing project: providing services to taxonomists for standard genome sequencing and annotation.</title>
        <authorList>
            <consortium name="The Broad Institute Genomics Platform"/>
            <consortium name="The Broad Institute Genome Sequencing Center for Infectious Disease"/>
            <person name="Wu L."/>
            <person name="Ma J."/>
        </authorList>
    </citation>
    <scope>NUCLEOTIDE SEQUENCE [LARGE SCALE GENOMIC DNA]</scope>
    <source>
        <strain evidence="12">CCUG 58412</strain>
    </source>
</reference>
<comment type="pathway">
    <text evidence="1 8">Cofactor biosynthesis; tetrahydrofolate biosynthesis; 5,6,7,8-tetrahydrofolate from 7,8-dihydrofolate: step 1/1.</text>
</comment>
<comment type="caution">
    <text evidence="11">The sequence shown here is derived from an EMBL/GenBank/DDBJ whole genome shotgun (WGS) entry which is preliminary data.</text>
</comment>
<comment type="similarity">
    <text evidence="2 8 9">Belongs to the dihydrofolate reductase family.</text>
</comment>
<dbReference type="PANTHER" id="PTHR48069">
    <property type="entry name" value="DIHYDROFOLATE REDUCTASE"/>
    <property type="match status" value="1"/>
</dbReference>
<dbReference type="RefSeq" id="WP_379056180.1">
    <property type="nucleotide sequence ID" value="NZ_JBHTKB010000001.1"/>
</dbReference>
<dbReference type="PANTHER" id="PTHR48069:SF3">
    <property type="entry name" value="DIHYDROFOLATE REDUCTASE"/>
    <property type="match status" value="1"/>
</dbReference>
<dbReference type="InterPro" id="IPR017925">
    <property type="entry name" value="DHFR_CS"/>
</dbReference>
<evidence type="ECO:0000256" key="4">
    <source>
        <dbReference type="ARBA" id="ARBA00022563"/>
    </source>
</evidence>
<evidence type="ECO:0000256" key="8">
    <source>
        <dbReference type="PIRNR" id="PIRNR000194"/>
    </source>
</evidence>
<evidence type="ECO:0000256" key="3">
    <source>
        <dbReference type="ARBA" id="ARBA00012856"/>
    </source>
</evidence>
<gene>
    <name evidence="11" type="ORF">ACFQ1Z_05340</name>
</gene>
<evidence type="ECO:0000256" key="7">
    <source>
        <dbReference type="ARBA" id="ARBA00025067"/>
    </source>
</evidence>
<dbReference type="Proteomes" id="UP001597128">
    <property type="component" value="Unassembled WGS sequence"/>
</dbReference>
<organism evidence="11 12">
    <name type="scientific">Methylophilus luteus</name>
    <dbReference type="NCBI Taxonomy" id="640108"/>
    <lineage>
        <taxon>Bacteria</taxon>
        <taxon>Pseudomonadati</taxon>
        <taxon>Pseudomonadota</taxon>
        <taxon>Betaproteobacteria</taxon>
        <taxon>Nitrosomonadales</taxon>
        <taxon>Methylophilaceae</taxon>
        <taxon>Methylophilus</taxon>
    </lineage>
</organism>
<dbReference type="InterPro" id="IPR012259">
    <property type="entry name" value="DHFR"/>
</dbReference>
<dbReference type="CDD" id="cd00209">
    <property type="entry name" value="DHFR"/>
    <property type="match status" value="1"/>
</dbReference>
<dbReference type="PRINTS" id="PR00070">
    <property type="entry name" value="DHFR"/>
</dbReference>
<keyword evidence="4 8" id="KW-0554">One-carbon metabolism</keyword>
<dbReference type="InterPro" id="IPR024072">
    <property type="entry name" value="DHFR-like_dom_sf"/>
</dbReference>
<dbReference type="GO" id="GO:0004146">
    <property type="term" value="F:dihydrofolate reductase activity"/>
    <property type="evidence" value="ECO:0007669"/>
    <property type="project" value="UniProtKB-EC"/>
</dbReference>
<dbReference type="EMBL" id="JBHTKB010000001">
    <property type="protein sequence ID" value="MFD0912964.1"/>
    <property type="molecule type" value="Genomic_DNA"/>
</dbReference>
<dbReference type="Pfam" id="PF00186">
    <property type="entry name" value="DHFR_1"/>
    <property type="match status" value="1"/>
</dbReference>
<evidence type="ECO:0000256" key="6">
    <source>
        <dbReference type="ARBA" id="ARBA00023002"/>
    </source>
</evidence>
<proteinExistence type="inferred from homology"/>
<dbReference type="EC" id="1.5.1.3" evidence="3 8"/>
<evidence type="ECO:0000313" key="11">
    <source>
        <dbReference type="EMBL" id="MFD0912964.1"/>
    </source>
</evidence>
<dbReference type="InterPro" id="IPR001796">
    <property type="entry name" value="DHFR_dom"/>
</dbReference>
<keyword evidence="6 8" id="KW-0560">Oxidoreductase</keyword>